<name>E2DMZ8_BETVU</name>
<accession>E2DMZ8</accession>
<evidence type="ECO:0000313" key="2">
    <source>
        <dbReference type="EMBL" id="ACY01931.1"/>
    </source>
</evidence>
<feature type="compositionally biased region" description="Pro residues" evidence="1">
    <location>
        <begin position="89"/>
        <end position="98"/>
    </location>
</feature>
<feature type="region of interest" description="Disordered" evidence="1">
    <location>
        <begin position="75"/>
        <end position="104"/>
    </location>
</feature>
<proteinExistence type="predicted"/>
<dbReference type="EMBL" id="GU057342">
    <property type="protein sequence ID" value="ACY01931.1"/>
    <property type="molecule type" value="Genomic_DNA"/>
</dbReference>
<dbReference type="AlphaFoldDB" id="E2DMZ8"/>
<protein>
    <submittedName>
        <fullName evidence="2">Uncharacterized protein</fullName>
    </submittedName>
</protein>
<sequence length="152" mass="17039">MDYFTLSSFPHHQPTAISPSPLLHTTHHPTTTTYLPTVISPSPLFHTTHHPPPPTFPLSFHPLLFSTPPTTPHHLPSHYHHLTTSTTSPSPPTQPPKPFRTFAPWPERPGRTFEIMKKFQRLSIGGCVRRDVKMVVCDVTAKMVVVVCDLTA</sequence>
<reference evidence="2" key="1">
    <citation type="submission" date="2009-09" db="EMBL/GenBank/DDBJ databases">
        <title>A Sugarbeat Map3k of the Type That Positively Controls R Gene Disease Resistance.</title>
        <authorList>
            <person name="Shao J.Y."/>
            <person name="Kuykendall L.D."/>
            <person name="Naegel R."/>
            <person name="McGrath J.M."/>
        </authorList>
    </citation>
    <scope>NUCLEOTIDE SEQUENCE</scope>
</reference>
<evidence type="ECO:0000256" key="1">
    <source>
        <dbReference type="SAM" id="MobiDB-lite"/>
    </source>
</evidence>
<organism evidence="2">
    <name type="scientific">Beta vulgaris</name>
    <name type="common">Sugar beet</name>
    <dbReference type="NCBI Taxonomy" id="161934"/>
    <lineage>
        <taxon>Eukaryota</taxon>
        <taxon>Viridiplantae</taxon>
        <taxon>Streptophyta</taxon>
        <taxon>Embryophyta</taxon>
        <taxon>Tracheophyta</taxon>
        <taxon>Spermatophyta</taxon>
        <taxon>Magnoliopsida</taxon>
        <taxon>eudicotyledons</taxon>
        <taxon>Gunneridae</taxon>
        <taxon>Pentapetalae</taxon>
        <taxon>Caryophyllales</taxon>
        <taxon>Chenopodiaceae</taxon>
        <taxon>Betoideae</taxon>
        <taxon>Beta</taxon>
    </lineage>
</organism>